<dbReference type="Proteomes" id="UP000595140">
    <property type="component" value="Unassembled WGS sequence"/>
</dbReference>
<dbReference type="OrthoDB" id="1929700at2759"/>
<dbReference type="AlphaFoldDB" id="A0A484LY86"/>
<protein>
    <recommendedName>
        <fullName evidence="4">Retrotransposon Copia-like N-terminal domain-containing protein</fullName>
    </recommendedName>
</protein>
<keyword evidence="1" id="KW-0472">Membrane</keyword>
<sequence length="199" mass="21485">MSSSAFQFLSVAMFAEVAATTKKTRLIHDPSSIYYLHPSEGPDNSLTKYLLKSDTFDIWEKAILNALGGRGKSVFLSSVGVPKPTDEHELSAWRNVTGLLFVLVTIAPTQWPLLHGMIVVRRLPANFCAHIMVGLVTRSKLVMNLLVFLLTITKVPVVVVLRAVTVGVVEAVGEVQPVAMVGAGPAILQPLVQAVASQQ</sequence>
<evidence type="ECO:0000313" key="2">
    <source>
        <dbReference type="EMBL" id="VFQ80728.1"/>
    </source>
</evidence>
<evidence type="ECO:0000256" key="1">
    <source>
        <dbReference type="SAM" id="Phobius"/>
    </source>
</evidence>
<accession>A0A484LY86</accession>
<name>A0A484LY86_9ASTE</name>
<proteinExistence type="predicted"/>
<feature type="transmembrane region" description="Helical" evidence="1">
    <location>
        <begin position="99"/>
        <end position="120"/>
    </location>
</feature>
<reference evidence="2 3" key="1">
    <citation type="submission" date="2018-04" db="EMBL/GenBank/DDBJ databases">
        <authorList>
            <person name="Vogel A."/>
        </authorList>
    </citation>
    <scope>NUCLEOTIDE SEQUENCE [LARGE SCALE GENOMIC DNA]</scope>
</reference>
<organism evidence="2 3">
    <name type="scientific">Cuscuta campestris</name>
    <dbReference type="NCBI Taxonomy" id="132261"/>
    <lineage>
        <taxon>Eukaryota</taxon>
        <taxon>Viridiplantae</taxon>
        <taxon>Streptophyta</taxon>
        <taxon>Embryophyta</taxon>
        <taxon>Tracheophyta</taxon>
        <taxon>Spermatophyta</taxon>
        <taxon>Magnoliopsida</taxon>
        <taxon>eudicotyledons</taxon>
        <taxon>Gunneridae</taxon>
        <taxon>Pentapetalae</taxon>
        <taxon>asterids</taxon>
        <taxon>lamiids</taxon>
        <taxon>Solanales</taxon>
        <taxon>Convolvulaceae</taxon>
        <taxon>Cuscuteae</taxon>
        <taxon>Cuscuta</taxon>
        <taxon>Cuscuta subgen. Grammica</taxon>
        <taxon>Cuscuta sect. Cleistogrammica</taxon>
    </lineage>
</organism>
<keyword evidence="3" id="KW-1185">Reference proteome</keyword>
<evidence type="ECO:0008006" key="4">
    <source>
        <dbReference type="Google" id="ProtNLM"/>
    </source>
</evidence>
<evidence type="ECO:0000313" key="3">
    <source>
        <dbReference type="Proteomes" id="UP000595140"/>
    </source>
</evidence>
<keyword evidence="1" id="KW-1133">Transmembrane helix</keyword>
<feature type="transmembrane region" description="Helical" evidence="1">
    <location>
        <begin position="141"/>
        <end position="164"/>
    </location>
</feature>
<keyword evidence="1" id="KW-0812">Transmembrane</keyword>
<gene>
    <name evidence="2" type="ORF">CCAM_LOCUS22504</name>
</gene>
<dbReference type="EMBL" id="OOIL02002158">
    <property type="protein sequence ID" value="VFQ80728.1"/>
    <property type="molecule type" value="Genomic_DNA"/>
</dbReference>